<dbReference type="Proteomes" id="UP000002593">
    <property type="component" value="Chromosome"/>
</dbReference>
<proteinExistence type="predicted"/>
<dbReference type="SMART" id="SM00382">
    <property type="entry name" value="AAA"/>
    <property type="match status" value="1"/>
</dbReference>
<keyword evidence="1" id="KW-0547">Nucleotide-binding</keyword>
<evidence type="ECO:0000259" key="3">
    <source>
        <dbReference type="PROSITE" id="PS51146"/>
    </source>
</evidence>
<gene>
    <name evidence="4" type="ordered locus">Hbut_0587</name>
</gene>
<dbReference type="EnsemblBacteria" id="ABM80447">
    <property type="protein sequence ID" value="ABM80447"/>
    <property type="gene ID" value="Hbut_0587"/>
</dbReference>
<dbReference type="InterPro" id="IPR014774">
    <property type="entry name" value="KaiC-like_dom"/>
</dbReference>
<organism evidence="4 5">
    <name type="scientific">Hyperthermus butylicus (strain DSM 5456 / JCM 9403 / PLM1-5)</name>
    <dbReference type="NCBI Taxonomy" id="415426"/>
    <lineage>
        <taxon>Archaea</taxon>
        <taxon>Thermoproteota</taxon>
        <taxon>Thermoprotei</taxon>
        <taxon>Desulfurococcales</taxon>
        <taxon>Pyrodictiaceae</taxon>
        <taxon>Hyperthermus</taxon>
    </lineage>
</organism>
<dbReference type="PANTHER" id="PTHR43637">
    <property type="entry name" value="UPF0273 PROTEIN TM_0370"/>
    <property type="match status" value="1"/>
</dbReference>
<dbReference type="HOGENOM" id="CLU_097794_0_0_2"/>
<keyword evidence="2" id="KW-0067">ATP-binding</keyword>
<reference evidence="4 5" key="1">
    <citation type="journal article" date="2007" name="Archaea">
        <title>The genome of Hyperthermus butylicus: a sulfur-reducing, peptide fermenting, neutrophilic Crenarchaeote growing up to 108 degrees C.</title>
        <authorList>
            <person name="Brugger K."/>
            <person name="Chen L."/>
            <person name="Stark M."/>
            <person name="Zibat A."/>
            <person name="Redder P."/>
            <person name="Ruepp A."/>
            <person name="Awayez M."/>
            <person name="She Q."/>
            <person name="Garrett R.A."/>
            <person name="Klenk H.P."/>
        </authorList>
    </citation>
    <scope>NUCLEOTIDE SEQUENCE [LARGE SCALE GENOMIC DNA]</scope>
    <source>
        <strain evidence="5">DSM 5456 / JCM 9403 / PLM1-5</strain>
    </source>
</reference>
<sequence length="250" mass="27742">MGEPNVKFGVPILDKLLPRGIPRRSLVIMVGDSGTGKSLITQLMAGSFLQRGEKVIYVCLDDDPESIVSSMESRGIEARRYAREGKLILVDAYASRYGLETEEYVAEKISSLDIHGVSSILARLADNNGIRDSGLVILDSLNSFAFRYEPSMLYDFLNMLRVSLAKKRGITTVATFHTPTQLYAEIAATLEHMADVYIIIRYHEEALEAGVAVRELLIKKAKGVPVMFGWVKFVITDEGILEAKVRKIEG</sequence>
<dbReference type="PROSITE" id="PS51146">
    <property type="entry name" value="KAIC"/>
    <property type="match status" value="1"/>
</dbReference>
<name>A2BKD6_HYPBU</name>
<dbReference type="STRING" id="415426.Hbut_0587"/>
<dbReference type="AlphaFoldDB" id="A2BKD6"/>
<dbReference type="OrthoDB" id="27015at2157"/>
<dbReference type="PROSITE" id="PS00675">
    <property type="entry name" value="SIGMA54_INTERACT_1"/>
    <property type="match status" value="1"/>
</dbReference>
<dbReference type="SUPFAM" id="SSF52540">
    <property type="entry name" value="P-loop containing nucleoside triphosphate hydrolases"/>
    <property type="match status" value="1"/>
</dbReference>
<dbReference type="GeneID" id="4781410"/>
<dbReference type="PANTHER" id="PTHR43637:SF2">
    <property type="entry name" value="PROTEIN GVPD 1"/>
    <property type="match status" value="1"/>
</dbReference>
<keyword evidence="5" id="KW-1185">Reference proteome</keyword>
<dbReference type="InterPro" id="IPR010624">
    <property type="entry name" value="KaiC_dom"/>
</dbReference>
<dbReference type="eggNOG" id="arCOG01171">
    <property type="taxonomic scope" value="Archaea"/>
</dbReference>
<dbReference type="Gene3D" id="3.40.50.300">
    <property type="entry name" value="P-loop containing nucleotide triphosphate hydrolases"/>
    <property type="match status" value="1"/>
</dbReference>
<evidence type="ECO:0000256" key="1">
    <source>
        <dbReference type="ARBA" id="ARBA00022741"/>
    </source>
</evidence>
<dbReference type="RefSeq" id="WP_011821765.1">
    <property type="nucleotide sequence ID" value="NC_008818.1"/>
</dbReference>
<feature type="domain" description="KaiC" evidence="3">
    <location>
        <begin position="4"/>
        <end position="250"/>
    </location>
</feature>
<dbReference type="KEGG" id="hbu:Hbut_0587"/>
<evidence type="ECO:0000313" key="4">
    <source>
        <dbReference type="EMBL" id="ABM80447.1"/>
    </source>
</evidence>
<dbReference type="InterPro" id="IPR027417">
    <property type="entry name" value="P-loop_NTPase"/>
</dbReference>
<dbReference type="InterPro" id="IPR025662">
    <property type="entry name" value="Sigma_54_int_dom_ATP-bd_1"/>
</dbReference>
<dbReference type="InterPro" id="IPR003593">
    <property type="entry name" value="AAA+_ATPase"/>
</dbReference>
<dbReference type="Pfam" id="PF06745">
    <property type="entry name" value="ATPase"/>
    <property type="match status" value="1"/>
</dbReference>
<evidence type="ECO:0000313" key="5">
    <source>
        <dbReference type="Proteomes" id="UP000002593"/>
    </source>
</evidence>
<evidence type="ECO:0000256" key="2">
    <source>
        <dbReference type="ARBA" id="ARBA00022840"/>
    </source>
</evidence>
<dbReference type="EMBL" id="CP000493">
    <property type="protein sequence ID" value="ABM80447.1"/>
    <property type="molecule type" value="Genomic_DNA"/>
</dbReference>
<protein>
    <submittedName>
        <fullName evidence="4">Universally conserved protein</fullName>
    </submittedName>
</protein>
<dbReference type="GO" id="GO:0005524">
    <property type="term" value="F:ATP binding"/>
    <property type="evidence" value="ECO:0007669"/>
    <property type="project" value="UniProtKB-KW"/>
</dbReference>
<accession>A2BKD6</accession>